<keyword evidence="1" id="KW-0472">Membrane</keyword>
<comment type="caution">
    <text evidence="3">The sequence shown here is derived from an EMBL/GenBank/DDBJ whole genome shotgun (WGS) entry which is preliminary data.</text>
</comment>
<evidence type="ECO:0000259" key="2">
    <source>
        <dbReference type="Pfam" id="PF18181"/>
    </source>
</evidence>
<gene>
    <name evidence="3" type="ORF">ACFFQ6_08275</name>
</gene>
<dbReference type="InterPro" id="IPR040884">
    <property type="entry name" value="SLATT_1"/>
</dbReference>
<keyword evidence="1" id="KW-1133">Transmembrane helix</keyword>
<dbReference type="Proteomes" id="UP001589587">
    <property type="component" value="Unassembled WGS sequence"/>
</dbReference>
<accession>A0ABV5XB88</accession>
<evidence type="ECO:0000313" key="4">
    <source>
        <dbReference type="Proteomes" id="UP001589587"/>
    </source>
</evidence>
<reference evidence="3 4" key="1">
    <citation type="submission" date="2024-09" db="EMBL/GenBank/DDBJ databases">
        <authorList>
            <person name="Sun Q."/>
            <person name="Mori K."/>
        </authorList>
    </citation>
    <scope>NUCLEOTIDE SEQUENCE [LARGE SCALE GENOMIC DNA]</scope>
    <source>
        <strain evidence="3 4">JCM 11411</strain>
    </source>
</reference>
<dbReference type="EMBL" id="JBHMAS010000012">
    <property type="protein sequence ID" value="MFB9779676.1"/>
    <property type="molecule type" value="Genomic_DNA"/>
</dbReference>
<feature type="domain" description="SMODS and SLOG-associating 2TM effector" evidence="2">
    <location>
        <begin position="37"/>
        <end position="94"/>
    </location>
</feature>
<name>A0ABV5XB88_9NOCA</name>
<protein>
    <recommendedName>
        <fullName evidence="2">SMODS and SLOG-associating 2TM effector domain-containing protein</fullName>
    </recommendedName>
</protein>
<keyword evidence="4" id="KW-1185">Reference proteome</keyword>
<dbReference type="RefSeq" id="WP_378374315.1">
    <property type="nucleotide sequence ID" value="NZ_JBHMAS010000012.1"/>
</dbReference>
<evidence type="ECO:0000256" key="1">
    <source>
        <dbReference type="SAM" id="Phobius"/>
    </source>
</evidence>
<proteinExistence type="predicted"/>
<organism evidence="3 4">
    <name type="scientific">Rhodococcus baikonurensis</name>
    <dbReference type="NCBI Taxonomy" id="172041"/>
    <lineage>
        <taxon>Bacteria</taxon>
        <taxon>Bacillati</taxon>
        <taxon>Actinomycetota</taxon>
        <taxon>Actinomycetes</taxon>
        <taxon>Mycobacteriales</taxon>
        <taxon>Nocardiaceae</taxon>
        <taxon>Rhodococcus</taxon>
        <taxon>Rhodococcus erythropolis group</taxon>
    </lineage>
</organism>
<dbReference type="Pfam" id="PF18181">
    <property type="entry name" value="SLATT_1"/>
    <property type="match status" value="1"/>
</dbReference>
<keyword evidence="1" id="KW-0812">Transmembrane</keyword>
<sequence>MRTGPRFGTYVDKARLASGTEVKVTNRTPFVDRRAAYIEGRTLDQKGWYVQKARYNRSRARLWRLFLIPAEVVAVVRAFGRVFGQWHIDVAGLYRFLHREQVACLIVIRTDKPIPAVRFGR</sequence>
<feature type="transmembrane region" description="Helical" evidence="1">
    <location>
        <begin position="62"/>
        <end position="80"/>
    </location>
</feature>
<evidence type="ECO:0000313" key="3">
    <source>
        <dbReference type="EMBL" id="MFB9779676.1"/>
    </source>
</evidence>